<gene>
    <name evidence="1" type="ORF">MTR67_025146</name>
</gene>
<dbReference type="Proteomes" id="UP001234989">
    <property type="component" value="Chromosome 6"/>
</dbReference>
<proteinExistence type="predicted"/>
<dbReference type="EMBL" id="CP133617">
    <property type="protein sequence ID" value="WMV31761.1"/>
    <property type="molecule type" value="Genomic_DNA"/>
</dbReference>
<dbReference type="AlphaFoldDB" id="A0AAF0TTB2"/>
<evidence type="ECO:0000313" key="1">
    <source>
        <dbReference type="EMBL" id="WMV31761.1"/>
    </source>
</evidence>
<name>A0AAF0TTB2_SOLVR</name>
<accession>A0AAF0TTB2</accession>
<evidence type="ECO:0000313" key="2">
    <source>
        <dbReference type="Proteomes" id="UP001234989"/>
    </source>
</evidence>
<reference evidence="1" key="1">
    <citation type="submission" date="2023-08" db="EMBL/GenBank/DDBJ databases">
        <title>A de novo genome assembly of Solanum verrucosum Schlechtendal, a Mexican diploid species geographically isolated from the other diploid A-genome species in potato relatives.</title>
        <authorList>
            <person name="Hosaka K."/>
        </authorList>
    </citation>
    <scope>NUCLEOTIDE SEQUENCE</scope>
    <source>
        <tissue evidence="1">Young leaves</tissue>
    </source>
</reference>
<keyword evidence="2" id="KW-1185">Reference proteome</keyword>
<sequence>MSRAKAGSIPLLARKIDELQRSFAYSEMQRKKQITGGSCNGGQSSGSKTTAKMKLNELMEAQVVTIAFVEDVHWQQNL</sequence>
<protein>
    <submittedName>
        <fullName evidence="1">Uncharacterized protein</fullName>
    </submittedName>
</protein>
<organism evidence="1 2">
    <name type="scientific">Solanum verrucosum</name>
    <dbReference type="NCBI Taxonomy" id="315347"/>
    <lineage>
        <taxon>Eukaryota</taxon>
        <taxon>Viridiplantae</taxon>
        <taxon>Streptophyta</taxon>
        <taxon>Embryophyta</taxon>
        <taxon>Tracheophyta</taxon>
        <taxon>Spermatophyta</taxon>
        <taxon>Magnoliopsida</taxon>
        <taxon>eudicotyledons</taxon>
        <taxon>Gunneridae</taxon>
        <taxon>Pentapetalae</taxon>
        <taxon>asterids</taxon>
        <taxon>lamiids</taxon>
        <taxon>Solanales</taxon>
        <taxon>Solanaceae</taxon>
        <taxon>Solanoideae</taxon>
        <taxon>Solaneae</taxon>
        <taxon>Solanum</taxon>
    </lineage>
</organism>